<reference evidence="1" key="1">
    <citation type="submission" date="2019-04" db="EMBL/GenBank/DDBJ databases">
        <title>Microbes associate with the intestines of laboratory mice.</title>
        <authorList>
            <person name="Navarre W."/>
            <person name="Wong E."/>
            <person name="Huang K."/>
            <person name="Tropini C."/>
            <person name="Ng K."/>
            <person name="Yu B."/>
        </authorList>
    </citation>
    <scope>NUCLEOTIDE SEQUENCE</scope>
    <source>
        <strain evidence="1">NM04_E33</strain>
    </source>
</reference>
<dbReference type="Proteomes" id="UP000306319">
    <property type="component" value="Unassembled WGS sequence"/>
</dbReference>
<dbReference type="EMBL" id="SRYB01000026">
    <property type="protein sequence ID" value="TGY77338.1"/>
    <property type="molecule type" value="Genomic_DNA"/>
</dbReference>
<protein>
    <submittedName>
        <fullName evidence="1">6-bladed beta-propeller</fullName>
    </submittedName>
</protein>
<proteinExistence type="predicted"/>
<accession>A0AC61REE3</accession>
<name>A0AC61REE3_9BACT</name>
<keyword evidence="2" id="KW-1185">Reference proteome</keyword>
<sequence>MNSRLYYRISIIMMITLIANSCNKSNRPDSIPIINLDEATDITVDSIMDKLEVIPLELGNNHYPSGFNSMWRTNDKIILIDSRNVVFVYTSDGKYLSDSTNKIGNGAGEYSIATAISYNKHSDCIEVATPTQLLFYDFKFNLIKASLLPTRRPGNGTDGVFFGFIHDISNHEHLLIPESVMEDSRKIMVYDSESGTVIKNFEYDDYILADMTMQTNCFHDMPSGEIAFFPPGITNYSFLFNPGTQTLNKQHYLDYGEKGINKSDLGNHYSNLEKLRLEVISSEKTIPLKTMLCGDNLVIVLKRGDTLKDFITFIWNVEIGKGYVLNAYFNEKISFPIIDYSDDSGLYSIVDSENIGSLTSVISPSKVTIADSPISEGSIVLIRYVLKSHI</sequence>
<evidence type="ECO:0000313" key="1">
    <source>
        <dbReference type="EMBL" id="TGY77338.1"/>
    </source>
</evidence>
<gene>
    <name evidence="1" type="ORF">E5331_14820</name>
</gene>
<comment type="caution">
    <text evidence="1">The sequence shown here is derived from an EMBL/GenBank/DDBJ whole genome shotgun (WGS) entry which is preliminary data.</text>
</comment>
<evidence type="ECO:0000313" key="2">
    <source>
        <dbReference type="Proteomes" id="UP000306319"/>
    </source>
</evidence>
<organism evidence="1 2">
    <name type="scientific">Lepagella muris</name>
    <dbReference type="NCBI Taxonomy" id="3032870"/>
    <lineage>
        <taxon>Bacteria</taxon>
        <taxon>Pseudomonadati</taxon>
        <taxon>Bacteroidota</taxon>
        <taxon>Bacteroidia</taxon>
        <taxon>Bacteroidales</taxon>
        <taxon>Muribaculaceae</taxon>
        <taxon>Lepagella</taxon>
    </lineage>
</organism>